<feature type="domain" description="Zn(2)-C6 fungal-type" evidence="2">
    <location>
        <begin position="6"/>
        <end position="36"/>
    </location>
</feature>
<evidence type="ECO:0000313" key="3">
    <source>
        <dbReference type="EMBL" id="KAF2113150.1"/>
    </source>
</evidence>
<dbReference type="SUPFAM" id="SSF57701">
    <property type="entry name" value="Zn2/Cys6 DNA-binding domain"/>
    <property type="match status" value="1"/>
</dbReference>
<evidence type="ECO:0000313" key="4">
    <source>
        <dbReference type="Proteomes" id="UP000799770"/>
    </source>
</evidence>
<evidence type="ECO:0000259" key="2">
    <source>
        <dbReference type="PROSITE" id="PS00463"/>
    </source>
</evidence>
<dbReference type="GO" id="GO:0005634">
    <property type="term" value="C:nucleus"/>
    <property type="evidence" value="ECO:0007669"/>
    <property type="project" value="TreeGrafter"/>
</dbReference>
<dbReference type="GO" id="GO:0000981">
    <property type="term" value="F:DNA-binding transcription factor activity, RNA polymerase II-specific"/>
    <property type="evidence" value="ECO:0007669"/>
    <property type="project" value="InterPro"/>
</dbReference>
<gene>
    <name evidence="3" type="ORF">BDV96DRAFT_579825</name>
</gene>
<sequence length="580" mass="64819">MRQRSGCKACRERHIKCVRLRDSDKCKYCADRKRPCIRGNAFRFRPVTAVKFNAGEDVGSAEQSLEFQGSQTWVDIPRSIRFVAPNTEGDEDTLDIEAEEATSATPEVPYHLSNTTAFEDSEASLYNIADRSSIASLHRTESLASHDLPALIESPPHPLPFLPPIHNVLHSQVSPSQSMNTGTGSNKISPPQDINHISPFGSSTAFSPTASLNPRWPVNNQYEAGLLHHFIVYCTPWIDVCDSRCHFEKEIPRRAAHFPVILSGVLGLAARHLWLMGKVNTDHSSPYIDQCLQALIVALEDPLAHWDENFLVAVILLRLHEEMGDADEQCHHLGTARILNSISSFAADGGLRESASWVSLRQHIYVSLTTQQPVSLSLENYRHSSTFCEYDDHAWANRIIFLFATVLQHVFVHNAVGSLSKDRWAELDTDVEEWNKTKPWTFSPLFVDEIAGKEFNGSWPSLPTAAGVVAVGLQYFHLCKILLTIYSPHASLVGLAGLRQRKSTDATIRRHIRMVIGYGVSNSHCGNAMFQGSHILSACGAYIVDKNEQEACVEYLKGLQNQIGWRTDKVLCDLQEQWSN</sequence>
<dbReference type="OrthoDB" id="4525710at2759"/>
<dbReference type="InterPro" id="IPR001138">
    <property type="entry name" value="Zn2Cys6_DnaBD"/>
</dbReference>
<dbReference type="PANTHER" id="PTHR37534">
    <property type="entry name" value="TRANSCRIPTIONAL ACTIVATOR PROTEIN UGA3"/>
    <property type="match status" value="1"/>
</dbReference>
<proteinExistence type="predicted"/>
<reference evidence="3" key="1">
    <citation type="journal article" date="2020" name="Stud. Mycol.">
        <title>101 Dothideomycetes genomes: a test case for predicting lifestyles and emergence of pathogens.</title>
        <authorList>
            <person name="Haridas S."/>
            <person name="Albert R."/>
            <person name="Binder M."/>
            <person name="Bloem J."/>
            <person name="Labutti K."/>
            <person name="Salamov A."/>
            <person name="Andreopoulos B."/>
            <person name="Baker S."/>
            <person name="Barry K."/>
            <person name="Bills G."/>
            <person name="Bluhm B."/>
            <person name="Cannon C."/>
            <person name="Castanera R."/>
            <person name="Culley D."/>
            <person name="Daum C."/>
            <person name="Ezra D."/>
            <person name="Gonzalez J."/>
            <person name="Henrissat B."/>
            <person name="Kuo A."/>
            <person name="Liang C."/>
            <person name="Lipzen A."/>
            <person name="Lutzoni F."/>
            <person name="Magnuson J."/>
            <person name="Mondo S."/>
            <person name="Nolan M."/>
            <person name="Ohm R."/>
            <person name="Pangilinan J."/>
            <person name="Park H.-J."/>
            <person name="Ramirez L."/>
            <person name="Alfaro M."/>
            <person name="Sun H."/>
            <person name="Tritt A."/>
            <person name="Yoshinaga Y."/>
            <person name="Zwiers L.-H."/>
            <person name="Turgeon B."/>
            <person name="Goodwin S."/>
            <person name="Spatafora J."/>
            <person name="Crous P."/>
            <person name="Grigoriev I."/>
        </authorList>
    </citation>
    <scope>NUCLEOTIDE SEQUENCE</scope>
    <source>
        <strain evidence="3">CBS 627.86</strain>
    </source>
</reference>
<dbReference type="Proteomes" id="UP000799770">
    <property type="component" value="Unassembled WGS sequence"/>
</dbReference>
<evidence type="ECO:0000256" key="1">
    <source>
        <dbReference type="ARBA" id="ARBA00023242"/>
    </source>
</evidence>
<organism evidence="3 4">
    <name type="scientific">Lophiotrema nucula</name>
    <dbReference type="NCBI Taxonomy" id="690887"/>
    <lineage>
        <taxon>Eukaryota</taxon>
        <taxon>Fungi</taxon>
        <taxon>Dikarya</taxon>
        <taxon>Ascomycota</taxon>
        <taxon>Pezizomycotina</taxon>
        <taxon>Dothideomycetes</taxon>
        <taxon>Pleosporomycetidae</taxon>
        <taxon>Pleosporales</taxon>
        <taxon>Lophiotremataceae</taxon>
        <taxon>Lophiotrema</taxon>
    </lineage>
</organism>
<dbReference type="PROSITE" id="PS00463">
    <property type="entry name" value="ZN2_CY6_FUNGAL_1"/>
    <property type="match status" value="1"/>
</dbReference>
<dbReference type="PANTHER" id="PTHR37534:SF25">
    <property type="entry name" value="ZN(II)2CYS6 TRANSCRIPTION FACTOR (EUROFUNG)"/>
    <property type="match status" value="1"/>
</dbReference>
<dbReference type="EMBL" id="ML977329">
    <property type="protein sequence ID" value="KAF2113150.1"/>
    <property type="molecule type" value="Genomic_DNA"/>
</dbReference>
<dbReference type="GO" id="GO:0045944">
    <property type="term" value="P:positive regulation of transcription by RNA polymerase II"/>
    <property type="evidence" value="ECO:0007669"/>
    <property type="project" value="TreeGrafter"/>
</dbReference>
<dbReference type="InterPro" id="IPR036864">
    <property type="entry name" value="Zn2-C6_fun-type_DNA-bd_sf"/>
</dbReference>
<dbReference type="GO" id="GO:0008270">
    <property type="term" value="F:zinc ion binding"/>
    <property type="evidence" value="ECO:0007669"/>
    <property type="project" value="InterPro"/>
</dbReference>
<dbReference type="AlphaFoldDB" id="A0A6A5Z189"/>
<dbReference type="GO" id="GO:0000976">
    <property type="term" value="F:transcription cis-regulatory region binding"/>
    <property type="evidence" value="ECO:0007669"/>
    <property type="project" value="TreeGrafter"/>
</dbReference>
<keyword evidence="1" id="KW-0539">Nucleus</keyword>
<protein>
    <recommendedName>
        <fullName evidence="2">Zn(2)-C6 fungal-type domain-containing protein</fullName>
    </recommendedName>
</protein>
<accession>A0A6A5Z189</accession>
<name>A0A6A5Z189_9PLEO</name>
<keyword evidence="4" id="KW-1185">Reference proteome</keyword>
<dbReference type="CDD" id="cd00067">
    <property type="entry name" value="GAL4"/>
    <property type="match status" value="1"/>
</dbReference>